<comment type="caution">
    <text evidence="1">The sequence shown here is derived from an EMBL/GenBank/DDBJ whole genome shotgun (WGS) entry which is preliminary data.</text>
</comment>
<evidence type="ECO:0000313" key="2">
    <source>
        <dbReference type="Proteomes" id="UP000606935"/>
    </source>
</evidence>
<reference evidence="1" key="2">
    <citation type="submission" date="2020-09" db="EMBL/GenBank/DDBJ databases">
        <authorList>
            <person name="Sun Q."/>
            <person name="Zhou Y."/>
        </authorList>
    </citation>
    <scope>NUCLEOTIDE SEQUENCE</scope>
    <source>
        <strain evidence="1">CGMCC 1.7086</strain>
    </source>
</reference>
<protein>
    <recommendedName>
        <fullName evidence="3">DUF2846 domain-containing protein</fullName>
    </recommendedName>
</protein>
<reference evidence="1" key="1">
    <citation type="journal article" date="2014" name="Int. J. Syst. Evol. Microbiol.">
        <title>Complete genome sequence of Corynebacterium casei LMG S-19264T (=DSM 44701T), isolated from a smear-ripened cheese.</title>
        <authorList>
            <consortium name="US DOE Joint Genome Institute (JGI-PGF)"/>
            <person name="Walter F."/>
            <person name="Albersmeier A."/>
            <person name="Kalinowski J."/>
            <person name="Ruckert C."/>
        </authorList>
    </citation>
    <scope>NUCLEOTIDE SEQUENCE</scope>
    <source>
        <strain evidence="1">CGMCC 1.7086</strain>
    </source>
</reference>
<evidence type="ECO:0000313" key="1">
    <source>
        <dbReference type="EMBL" id="GGO72991.1"/>
    </source>
</evidence>
<dbReference type="AlphaFoldDB" id="A0A917Z308"/>
<gene>
    <name evidence="1" type="ORF">GCM10010982_32480</name>
</gene>
<dbReference type="Proteomes" id="UP000606935">
    <property type="component" value="Unassembled WGS sequence"/>
</dbReference>
<proteinExistence type="predicted"/>
<accession>A0A917Z308</accession>
<evidence type="ECO:0008006" key="3">
    <source>
        <dbReference type="Google" id="ProtNLM"/>
    </source>
</evidence>
<name>A0A917Z308_9ALTE</name>
<organism evidence="1 2">
    <name type="scientific">Bowmanella pacifica</name>
    <dbReference type="NCBI Taxonomy" id="502051"/>
    <lineage>
        <taxon>Bacteria</taxon>
        <taxon>Pseudomonadati</taxon>
        <taxon>Pseudomonadota</taxon>
        <taxon>Gammaproteobacteria</taxon>
        <taxon>Alteromonadales</taxon>
        <taxon>Alteromonadaceae</taxon>
        <taxon>Bowmanella</taxon>
    </lineage>
</organism>
<keyword evidence="2" id="KW-1185">Reference proteome</keyword>
<dbReference type="EMBL" id="BMLS01000006">
    <property type="protein sequence ID" value="GGO72991.1"/>
    <property type="molecule type" value="Genomic_DNA"/>
</dbReference>
<sequence>MAFWPFTKVTSSWGKFCHLLEIKGNSNMRMILLLVISALISACAGPIAKGPKFTSHPQLGNQESLFYLYKPNTHDGVTVCLKVFLNDLEKGCLSGQGFIRANLPPGQYKVVLKPDAFITHNLLEFDVTLLAGQASYYAYYTTPGNAPDDAVATRFYSYGVDSGNNVIIKVDEDKALTELAQLNESN</sequence>